<dbReference type="GO" id="GO:0008270">
    <property type="term" value="F:zinc ion binding"/>
    <property type="evidence" value="ECO:0007669"/>
    <property type="project" value="TreeGrafter"/>
</dbReference>
<dbReference type="Proteomes" id="UP000886829">
    <property type="component" value="Unassembled WGS sequence"/>
</dbReference>
<organism evidence="2 3">
    <name type="scientific">Candidatus Anaerobiospirillum pullistercoris</name>
    <dbReference type="NCBI Taxonomy" id="2838452"/>
    <lineage>
        <taxon>Bacteria</taxon>
        <taxon>Pseudomonadati</taxon>
        <taxon>Pseudomonadota</taxon>
        <taxon>Gammaproteobacteria</taxon>
        <taxon>Aeromonadales</taxon>
        <taxon>Succinivibrionaceae</taxon>
        <taxon>Anaerobiospirillum</taxon>
    </lineage>
</organism>
<dbReference type="InterPro" id="IPR050243">
    <property type="entry name" value="PHP_phosphatase"/>
</dbReference>
<gene>
    <name evidence="2" type="ORF">H9850_11255</name>
</gene>
<accession>A0A9D1WF11</accession>
<dbReference type="InterPro" id="IPR004013">
    <property type="entry name" value="PHP_dom"/>
</dbReference>
<proteinExistence type="predicted"/>
<dbReference type="GO" id="GO:0071978">
    <property type="term" value="P:bacterial-type flagellum-dependent swarming motility"/>
    <property type="evidence" value="ECO:0007669"/>
    <property type="project" value="TreeGrafter"/>
</dbReference>
<dbReference type="GO" id="GO:0005829">
    <property type="term" value="C:cytosol"/>
    <property type="evidence" value="ECO:0007669"/>
    <property type="project" value="TreeGrafter"/>
</dbReference>
<feature type="domain" description="Polymerase/histidinol phosphatase N-terminal" evidence="1">
    <location>
        <begin position="5"/>
        <end position="79"/>
    </location>
</feature>
<dbReference type="Pfam" id="PF02811">
    <property type="entry name" value="PHP"/>
    <property type="match status" value="1"/>
</dbReference>
<dbReference type="InterPro" id="IPR003141">
    <property type="entry name" value="Pol/His_phosphatase_N"/>
</dbReference>
<name>A0A9D1WF11_9GAMM</name>
<dbReference type="Gene3D" id="3.20.20.140">
    <property type="entry name" value="Metal-dependent hydrolases"/>
    <property type="match status" value="1"/>
</dbReference>
<dbReference type="PANTHER" id="PTHR36928:SF1">
    <property type="entry name" value="PHOSPHATASE YCDX-RELATED"/>
    <property type="match status" value="1"/>
</dbReference>
<evidence type="ECO:0000313" key="3">
    <source>
        <dbReference type="Proteomes" id="UP000886829"/>
    </source>
</evidence>
<dbReference type="SUPFAM" id="SSF89550">
    <property type="entry name" value="PHP domain-like"/>
    <property type="match status" value="1"/>
</dbReference>
<dbReference type="GO" id="GO:0042578">
    <property type="term" value="F:phosphoric ester hydrolase activity"/>
    <property type="evidence" value="ECO:0007669"/>
    <property type="project" value="TreeGrafter"/>
</dbReference>
<dbReference type="AlphaFoldDB" id="A0A9D1WF11"/>
<dbReference type="NCBIfam" id="NF006702">
    <property type="entry name" value="PRK09248.1"/>
    <property type="match status" value="1"/>
</dbReference>
<dbReference type="SMART" id="SM00481">
    <property type="entry name" value="POLIIIAc"/>
    <property type="match status" value="1"/>
</dbReference>
<protein>
    <submittedName>
        <fullName evidence="2">Phosphatase</fullName>
    </submittedName>
</protein>
<reference evidence="2" key="2">
    <citation type="submission" date="2021-04" db="EMBL/GenBank/DDBJ databases">
        <authorList>
            <person name="Gilroy R."/>
        </authorList>
    </citation>
    <scope>NUCLEOTIDE SEQUENCE</scope>
    <source>
        <strain evidence="2">USASDec5-558</strain>
    </source>
</reference>
<evidence type="ECO:0000313" key="2">
    <source>
        <dbReference type="EMBL" id="HIX58025.1"/>
    </source>
</evidence>
<comment type="caution">
    <text evidence="2">The sequence shown here is derived from an EMBL/GenBank/DDBJ whole genome shotgun (WGS) entry which is preliminary data.</text>
</comment>
<dbReference type="PANTHER" id="PTHR36928">
    <property type="entry name" value="PHOSPHATASE YCDX-RELATED"/>
    <property type="match status" value="1"/>
</dbReference>
<reference evidence="2" key="1">
    <citation type="journal article" date="2021" name="PeerJ">
        <title>Extensive microbial diversity within the chicken gut microbiome revealed by metagenomics and culture.</title>
        <authorList>
            <person name="Gilroy R."/>
            <person name="Ravi A."/>
            <person name="Getino M."/>
            <person name="Pursley I."/>
            <person name="Horton D.L."/>
            <person name="Alikhan N.F."/>
            <person name="Baker D."/>
            <person name="Gharbi K."/>
            <person name="Hall N."/>
            <person name="Watson M."/>
            <person name="Adriaenssens E.M."/>
            <person name="Foster-Nyarko E."/>
            <person name="Jarju S."/>
            <person name="Secka A."/>
            <person name="Antonio M."/>
            <person name="Oren A."/>
            <person name="Chaudhuri R.R."/>
            <person name="La Ragione R."/>
            <person name="Hildebrand F."/>
            <person name="Pallen M.J."/>
        </authorList>
    </citation>
    <scope>NUCLEOTIDE SEQUENCE</scope>
    <source>
        <strain evidence="2">USASDec5-558</strain>
    </source>
</reference>
<dbReference type="CDD" id="cd07437">
    <property type="entry name" value="PHP_HisPPase_Ycdx_like"/>
    <property type="match status" value="1"/>
</dbReference>
<evidence type="ECO:0000259" key="1">
    <source>
        <dbReference type="SMART" id="SM00481"/>
    </source>
</evidence>
<dbReference type="InterPro" id="IPR016195">
    <property type="entry name" value="Pol/histidinol_Pase-like"/>
</dbReference>
<dbReference type="EMBL" id="DXEV01000222">
    <property type="protein sequence ID" value="HIX58025.1"/>
    <property type="molecule type" value="Genomic_DNA"/>
</dbReference>
<sequence>MRFLVDLHTHTVASDHAYSTVNDYVLQADKIGISMFATTDHGPDVEDAPHPWHFGNLRVIPHIVDNIAILRGVEANIRADGSLDLEDRYLQRLDIVLAGFHPSLAPIDAETHTKLAIKVIESGKVDIFTHLGNPQYPLDYRKVLECAKANNVAIEINSSSGINTRMGSHDNCVTVAKLCKEIGNTVSLGSDAHVCYFLGNFKEAEKVIEEAELSYLDVINTSPVKVLDFLESRGHAPIKSLRNFFTPF</sequence>